<proteinExistence type="predicted"/>
<dbReference type="EMBL" id="JADKFW010000004">
    <property type="protein sequence ID" value="MBK9716355.1"/>
    <property type="molecule type" value="Genomic_DNA"/>
</dbReference>
<name>A0A9D7S5Q8_9BACT</name>
<dbReference type="AlphaFoldDB" id="A0A9D7S5Q8"/>
<comment type="caution">
    <text evidence="1">The sequence shown here is derived from an EMBL/GenBank/DDBJ whole genome shotgun (WGS) entry which is preliminary data.</text>
</comment>
<gene>
    <name evidence="1" type="ORF">IPO85_02295</name>
</gene>
<evidence type="ECO:0000313" key="2">
    <source>
        <dbReference type="Proteomes" id="UP000808349"/>
    </source>
</evidence>
<accession>A0A9D7S5Q8</accession>
<organism evidence="1 2">
    <name type="scientific">Candidatus Defluviibacterium haderslevense</name>
    <dbReference type="NCBI Taxonomy" id="2981993"/>
    <lineage>
        <taxon>Bacteria</taxon>
        <taxon>Pseudomonadati</taxon>
        <taxon>Bacteroidota</taxon>
        <taxon>Saprospiria</taxon>
        <taxon>Saprospirales</taxon>
        <taxon>Saprospiraceae</taxon>
        <taxon>Candidatus Defluviibacterium</taxon>
    </lineage>
</organism>
<dbReference type="Proteomes" id="UP000808349">
    <property type="component" value="Unassembled WGS sequence"/>
</dbReference>
<reference evidence="1 2" key="1">
    <citation type="submission" date="2020-10" db="EMBL/GenBank/DDBJ databases">
        <title>Connecting structure to function with the recovery of over 1000 high-quality activated sludge metagenome-assembled genomes encoding full-length rRNA genes using long-read sequencing.</title>
        <authorList>
            <person name="Singleton C.M."/>
            <person name="Petriglieri F."/>
            <person name="Kristensen J.M."/>
            <person name="Kirkegaard R.H."/>
            <person name="Michaelsen T.Y."/>
            <person name="Andersen M.H."/>
            <person name="Karst S.M."/>
            <person name="Dueholm M.S."/>
            <person name="Nielsen P.H."/>
            <person name="Albertsen M."/>
        </authorList>
    </citation>
    <scope>NUCLEOTIDE SEQUENCE [LARGE SCALE GENOMIC DNA]</scope>
    <source>
        <strain evidence="1">Ribe_18-Q3-R11-54_BAT3C.373</strain>
    </source>
</reference>
<protein>
    <submittedName>
        <fullName evidence="1">Uncharacterized protein</fullName>
    </submittedName>
</protein>
<sequence length="222" mass="26135">MRTYSFFLFFFIVLLIHACIKDESEGYTGNKLPYGGKTRTKIEGVVLEYGTRKPLANVMVFLDETHYAPFSGGGTFYPIDTTFTDTEGKFVYDFKHIPDEDHLFWDYQVRTEPYLYYPDYKSLESGYQYKNKELIVEPYAFIRAHIKNVNPFDDEDYIFVAFDGGSGGRFRGREINEFNIYRVSGNKKIEILTRLDRNKIETENIDSIYIKGHDTINYEIFY</sequence>
<evidence type="ECO:0000313" key="1">
    <source>
        <dbReference type="EMBL" id="MBK9716355.1"/>
    </source>
</evidence>